<evidence type="ECO:0000256" key="1">
    <source>
        <dbReference type="ARBA" id="ARBA00022659"/>
    </source>
</evidence>
<evidence type="ECO:0000256" key="5">
    <source>
        <dbReference type="PROSITE-ProRule" id="PRU00302"/>
    </source>
</evidence>
<dbReference type="Pfam" id="PF00084">
    <property type="entry name" value="Sushi"/>
    <property type="match status" value="2"/>
</dbReference>
<organism evidence="7 8">
    <name type="scientific">Alectura lathami</name>
    <name type="common">Australian brush turkey</name>
    <dbReference type="NCBI Taxonomy" id="81907"/>
    <lineage>
        <taxon>Eukaryota</taxon>
        <taxon>Metazoa</taxon>
        <taxon>Chordata</taxon>
        <taxon>Craniata</taxon>
        <taxon>Vertebrata</taxon>
        <taxon>Euteleostomi</taxon>
        <taxon>Archelosauria</taxon>
        <taxon>Archosauria</taxon>
        <taxon>Dinosauria</taxon>
        <taxon>Saurischia</taxon>
        <taxon>Theropoda</taxon>
        <taxon>Coelurosauria</taxon>
        <taxon>Aves</taxon>
        <taxon>Neognathae</taxon>
        <taxon>Galloanserae</taxon>
        <taxon>Galliformes</taxon>
        <taxon>Megapodiidae</taxon>
        <taxon>Alectura</taxon>
    </lineage>
</organism>
<evidence type="ECO:0000256" key="3">
    <source>
        <dbReference type="ARBA" id="ARBA00022737"/>
    </source>
</evidence>
<dbReference type="PANTHER" id="PTHR45656">
    <property type="entry name" value="PROTEIN CBR-CLEC-78"/>
    <property type="match status" value="1"/>
</dbReference>
<evidence type="ECO:0000313" key="7">
    <source>
        <dbReference type="EMBL" id="NXL93131.1"/>
    </source>
</evidence>
<name>A0A7L0WNC3_ALELA</name>
<feature type="domain" description="Sushi" evidence="6">
    <location>
        <begin position="15"/>
        <end position="74"/>
    </location>
</feature>
<dbReference type="PANTHER" id="PTHR45656:SF4">
    <property type="entry name" value="PROTEIN CBR-CLEC-78"/>
    <property type="match status" value="1"/>
</dbReference>
<comment type="caution">
    <text evidence="5">Lacks conserved residue(s) required for the propagation of feature annotation.</text>
</comment>
<dbReference type="SMART" id="SM00032">
    <property type="entry name" value="CCP"/>
    <property type="match status" value="2"/>
</dbReference>
<evidence type="ECO:0000256" key="2">
    <source>
        <dbReference type="ARBA" id="ARBA00022729"/>
    </source>
</evidence>
<evidence type="ECO:0000256" key="4">
    <source>
        <dbReference type="ARBA" id="ARBA00023157"/>
    </source>
</evidence>
<keyword evidence="8" id="KW-1185">Reference proteome</keyword>
<protein>
    <submittedName>
        <fullName evidence="7">CR2 protein</fullName>
    </submittedName>
</protein>
<feature type="non-terminal residue" evidence="7">
    <location>
        <position position="1"/>
    </location>
</feature>
<dbReference type="PROSITE" id="PS50923">
    <property type="entry name" value="SUSHI"/>
    <property type="match status" value="2"/>
</dbReference>
<feature type="disulfide bond" evidence="5">
    <location>
        <begin position="45"/>
        <end position="72"/>
    </location>
</feature>
<accession>A0A7L0WNC3</accession>
<reference evidence="7 8" key="1">
    <citation type="submission" date="2019-09" db="EMBL/GenBank/DDBJ databases">
        <title>Bird 10,000 Genomes (B10K) Project - Family phase.</title>
        <authorList>
            <person name="Zhang G."/>
        </authorList>
    </citation>
    <scope>NUCLEOTIDE SEQUENCE [LARGE SCALE GENOMIC DNA]</scope>
    <source>
        <strain evidence="7">B10K-DU-001-39</strain>
        <tissue evidence="7">Muscle</tissue>
    </source>
</reference>
<evidence type="ECO:0000313" key="8">
    <source>
        <dbReference type="Proteomes" id="UP000562322"/>
    </source>
</evidence>
<dbReference type="Gene3D" id="2.10.70.10">
    <property type="entry name" value="Complement Module, domain 1"/>
    <property type="match status" value="2"/>
</dbReference>
<keyword evidence="3" id="KW-0677">Repeat</keyword>
<dbReference type="OrthoDB" id="9108172at2759"/>
<dbReference type="EMBL" id="VXAV01009584">
    <property type="protein sequence ID" value="NXL93131.1"/>
    <property type="molecule type" value="Genomic_DNA"/>
</dbReference>
<comment type="caution">
    <text evidence="7">The sequence shown here is derived from an EMBL/GenBank/DDBJ whole genome shotgun (WGS) entry which is preliminary data.</text>
</comment>
<gene>
    <name evidence="7" type="primary">Cr2_1</name>
    <name evidence="7" type="ORF">ALELAT_R15062</name>
</gene>
<dbReference type="InterPro" id="IPR035976">
    <property type="entry name" value="Sushi/SCR/CCP_sf"/>
</dbReference>
<proteinExistence type="predicted"/>
<feature type="disulfide bond" evidence="5">
    <location>
        <begin position="76"/>
        <end position="119"/>
    </location>
</feature>
<dbReference type="InterPro" id="IPR000436">
    <property type="entry name" value="Sushi_SCR_CCP_dom"/>
</dbReference>
<sequence>TLTRSLEIFWCSAVVQCPSPAISHGRETGEKQDTYTYGQQVEFQCDPGYVLWGSQRAQCWSDGTWRPPVPFCDKVCAPPPPIFNGQHSSLRTDLFPYGTEVKYSCASGLSLIGDESIYCTSEDGVNLVWSGPAPECRGES</sequence>
<keyword evidence="4 5" id="KW-1015">Disulfide bond</keyword>
<dbReference type="AlphaFoldDB" id="A0A7L0WNC3"/>
<feature type="domain" description="Sushi" evidence="6">
    <location>
        <begin position="75"/>
        <end position="138"/>
    </location>
</feature>
<dbReference type="FunFam" id="2.10.70.10:FF:000014">
    <property type="entry name" value="Membrane cofactor protein"/>
    <property type="match status" value="1"/>
</dbReference>
<dbReference type="CDD" id="cd00033">
    <property type="entry name" value="CCP"/>
    <property type="match status" value="2"/>
</dbReference>
<feature type="non-terminal residue" evidence="7">
    <location>
        <position position="140"/>
    </location>
</feature>
<keyword evidence="2" id="KW-0732">Signal</keyword>
<dbReference type="Proteomes" id="UP000562322">
    <property type="component" value="Unassembled WGS sequence"/>
</dbReference>
<evidence type="ECO:0000259" key="6">
    <source>
        <dbReference type="PROSITE" id="PS50923"/>
    </source>
</evidence>
<dbReference type="SUPFAM" id="SSF57535">
    <property type="entry name" value="Complement control module/SCR domain"/>
    <property type="match status" value="2"/>
</dbReference>
<dbReference type="InterPro" id="IPR051277">
    <property type="entry name" value="SEZ6_CSMD_C4BPB_Regulators"/>
</dbReference>
<keyword evidence="1 5" id="KW-0768">Sushi</keyword>